<comment type="subcellular location">
    <subcellularLocation>
        <location evidence="1">Membrane</location>
        <topology evidence="1">Multi-pass membrane protein</topology>
    </subcellularLocation>
</comment>
<keyword evidence="13" id="KW-1185">Reference proteome</keyword>
<feature type="transmembrane region" description="Helical" evidence="10">
    <location>
        <begin position="107"/>
        <end position="129"/>
    </location>
</feature>
<evidence type="ECO:0000256" key="9">
    <source>
        <dbReference type="ARBA" id="ARBA00023284"/>
    </source>
</evidence>
<keyword evidence="7 10" id="KW-0472">Membrane</keyword>
<evidence type="ECO:0000259" key="11">
    <source>
        <dbReference type="SMART" id="SM00756"/>
    </source>
</evidence>
<gene>
    <name evidence="12" type="ORF">PX52LOC_05965</name>
</gene>
<evidence type="ECO:0000256" key="1">
    <source>
        <dbReference type="ARBA" id="ARBA00004141"/>
    </source>
</evidence>
<dbReference type="EMBL" id="CP042425">
    <property type="protein sequence ID" value="QEL18915.1"/>
    <property type="molecule type" value="Genomic_DNA"/>
</dbReference>
<dbReference type="OrthoDB" id="9783799at2"/>
<dbReference type="SMART" id="SM00756">
    <property type="entry name" value="VKc"/>
    <property type="match status" value="1"/>
</dbReference>
<feature type="domain" description="Vitamin K epoxide reductase" evidence="11">
    <location>
        <begin position="14"/>
        <end position="157"/>
    </location>
</feature>
<sequence length="201" mass="23019">MDLGSTPSMNGDKRRRLERLLTVVLAIAALDTIYLSWRFTALVGGWVTPGTGVCSWTARVDCDKVLQTPEARAFVVPNAVLGLGFYTGALLWWLAGRRLGSAYRPHLVRSLAVWLGIASLMTLWFWRLMFGLDWLCPFCPWNHVLTYAALYLAVRVWRLTPHPLHHEPLRPLLRLVAICILWFWAWQGLWFLAEATVLHRP</sequence>
<organism evidence="12 13">
    <name type="scientific">Limnoglobus roseus</name>
    <dbReference type="NCBI Taxonomy" id="2598579"/>
    <lineage>
        <taxon>Bacteria</taxon>
        <taxon>Pseudomonadati</taxon>
        <taxon>Planctomycetota</taxon>
        <taxon>Planctomycetia</taxon>
        <taxon>Gemmatales</taxon>
        <taxon>Gemmataceae</taxon>
        <taxon>Limnoglobus</taxon>
    </lineage>
</organism>
<evidence type="ECO:0000256" key="3">
    <source>
        <dbReference type="ARBA" id="ARBA00022692"/>
    </source>
</evidence>
<name>A0A5C1AJQ7_9BACT</name>
<feature type="transmembrane region" description="Helical" evidence="10">
    <location>
        <begin position="20"/>
        <end position="37"/>
    </location>
</feature>
<keyword evidence="5 10" id="KW-1133">Transmembrane helix</keyword>
<dbReference type="GO" id="GO:0016491">
    <property type="term" value="F:oxidoreductase activity"/>
    <property type="evidence" value="ECO:0007669"/>
    <property type="project" value="UniProtKB-KW"/>
</dbReference>
<evidence type="ECO:0000256" key="4">
    <source>
        <dbReference type="ARBA" id="ARBA00022719"/>
    </source>
</evidence>
<dbReference type="Proteomes" id="UP000324974">
    <property type="component" value="Chromosome"/>
</dbReference>
<feature type="transmembrane region" description="Helical" evidence="10">
    <location>
        <begin position="172"/>
        <end position="193"/>
    </location>
</feature>
<accession>A0A5C1AJQ7</accession>
<dbReference type="Gene3D" id="1.20.1440.130">
    <property type="entry name" value="VKOR domain"/>
    <property type="match status" value="1"/>
</dbReference>
<protein>
    <recommendedName>
        <fullName evidence="11">Vitamin K epoxide reductase domain-containing protein</fullName>
    </recommendedName>
</protein>
<dbReference type="InterPro" id="IPR038354">
    <property type="entry name" value="VKOR_sf"/>
</dbReference>
<dbReference type="InterPro" id="IPR012932">
    <property type="entry name" value="VKOR"/>
</dbReference>
<reference evidence="13" key="1">
    <citation type="submission" date="2019-08" db="EMBL/GenBank/DDBJ databases">
        <title>Limnoglobus roseus gen. nov., sp. nov., a novel freshwater planctomycete with a giant genome from the family Gemmataceae.</title>
        <authorList>
            <person name="Kulichevskaya I.S."/>
            <person name="Naumoff D.G."/>
            <person name="Miroshnikov K."/>
            <person name="Ivanova A."/>
            <person name="Philippov D.A."/>
            <person name="Hakobyan A."/>
            <person name="Rijpstra I.C."/>
            <person name="Sinninghe Damste J.S."/>
            <person name="Liesack W."/>
            <person name="Dedysh S.N."/>
        </authorList>
    </citation>
    <scope>NUCLEOTIDE SEQUENCE [LARGE SCALE GENOMIC DNA]</scope>
    <source>
        <strain evidence="13">PX52</strain>
    </source>
</reference>
<dbReference type="AlphaFoldDB" id="A0A5C1AJQ7"/>
<evidence type="ECO:0000313" key="13">
    <source>
        <dbReference type="Proteomes" id="UP000324974"/>
    </source>
</evidence>
<dbReference type="GO" id="GO:0016020">
    <property type="term" value="C:membrane"/>
    <property type="evidence" value="ECO:0007669"/>
    <property type="project" value="UniProtKB-SubCell"/>
</dbReference>
<evidence type="ECO:0000313" key="12">
    <source>
        <dbReference type="EMBL" id="QEL18915.1"/>
    </source>
</evidence>
<evidence type="ECO:0000256" key="2">
    <source>
        <dbReference type="ARBA" id="ARBA00006214"/>
    </source>
</evidence>
<evidence type="ECO:0000256" key="10">
    <source>
        <dbReference type="SAM" id="Phobius"/>
    </source>
</evidence>
<evidence type="ECO:0000256" key="6">
    <source>
        <dbReference type="ARBA" id="ARBA00023002"/>
    </source>
</evidence>
<keyword evidence="9" id="KW-0676">Redox-active center</keyword>
<evidence type="ECO:0000256" key="5">
    <source>
        <dbReference type="ARBA" id="ARBA00022989"/>
    </source>
</evidence>
<feature type="transmembrane region" description="Helical" evidence="10">
    <location>
        <begin position="141"/>
        <end position="160"/>
    </location>
</feature>
<proteinExistence type="inferred from homology"/>
<keyword evidence="8" id="KW-1015">Disulfide bond</keyword>
<comment type="similarity">
    <text evidence="2">Belongs to the VKOR family.</text>
</comment>
<evidence type="ECO:0000256" key="7">
    <source>
        <dbReference type="ARBA" id="ARBA00023136"/>
    </source>
</evidence>
<dbReference type="KEGG" id="lrs:PX52LOC_05965"/>
<dbReference type="GO" id="GO:0048038">
    <property type="term" value="F:quinone binding"/>
    <property type="evidence" value="ECO:0007669"/>
    <property type="project" value="UniProtKB-KW"/>
</dbReference>
<feature type="transmembrane region" description="Helical" evidence="10">
    <location>
        <begin position="74"/>
        <end position="95"/>
    </location>
</feature>
<evidence type="ECO:0000256" key="8">
    <source>
        <dbReference type="ARBA" id="ARBA00023157"/>
    </source>
</evidence>
<keyword evidence="6" id="KW-0560">Oxidoreductase</keyword>
<keyword evidence="3 10" id="KW-0812">Transmembrane</keyword>
<keyword evidence="4" id="KW-0874">Quinone</keyword>
<dbReference type="Pfam" id="PF07884">
    <property type="entry name" value="VKOR"/>
    <property type="match status" value="1"/>
</dbReference>